<accession>A0AAJ5ZI15</accession>
<protein>
    <recommendedName>
        <fullName evidence="1">VOC domain-containing protein</fullName>
    </recommendedName>
</protein>
<evidence type="ECO:0000313" key="2">
    <source>
        <dbReference type="EMBL" id="MDG0867111.1"/>
    </source>
</evidence>
<feature type="domain" description="VOC" evidence="1">
    <location>
        <begin position="3"/>
        <end position="118"/>
    </location>
</feature>
<dbReference type="InterPro" id="IPR037523">
    <property type="entry name" value="VOC_core"/>
</dbReference>
<dbReference type="Proteomes" id="UP001321249">
    <property type="component" value="Unassembled WGS sequence"/>
</dbReference>
<dbReference type="CDD" id="cd06587">
    <property type="entry name" value="VOC"/>
    <property type="match status" value="1"/>
</dbReference>
<reference evidence="3" key="2">
    <citation type="journal article" date="2023" name="Nat. Commun.">
        <title>Cultivation of marine bacteria of the SAR202 clade.</title>
        <authorList>
            <person name="Lim Y."/>
            <person name="Seo J.H."/>
            <person name="Giovannoni S.J."/>
            <person name="Kang I."/>
            <person name="Cho J.C."/>
        </authorList>
    </citation>
    <scope>NUCLEOTIDE SEQUENCE</scope>
    <source>
        <strain evidence="3">JH1073</strain>
    </source>
</reference>
<proteinExistence type="predicted"/>
<reference evidence="4 5" key="1">
    <citation type="submission" date="2019-11" db="EMBL/GenBank/DDBJ databases">
        <authorList>
            <person name="Cho J.-C."/>
        </authorList>
    </citation>
    <scope>NUCLEOTIDE SEQUENCE [LARGE SCALE GENOMIC DNA]</scope>
    <source>
        <strain evidence="3 4">JH1073</strain>
        <strain evidence="2 5">JH702</strain>
    </source>
</reference>
<keyword evidence="4" id="KW-1185">Reference proteome</keyword>
<dbReference type="Gene3D" id="3.10.180.10">
    <property type="entry name" value="2,3-Dihydroxybiphenyl 1,2-Dioxygenase, domain 1"/>
    <property type="match status" value="1"/>
</dbReference>
<evidence type="ECO:0000259" key="1">
    <source>
        <dbReference type="PROSITE" id="PS51819"/>
    </source>
</evidence>
<dbReference type="InterPro" id="IPR004360">
    <property type="entry name" value="Glyas_Fos-R_dOase_dom"/>
</dbReference>
<dbReference type="Pfam" id="PF00903">
    <property type="entry name" value="Glyoxalase"/>
    <property type="match status" value="1"/>
</dbReference>
<dbReference type="AlphaFoldDB" id="A0AAJ5ZI15"/>
<organism evidence="3 4">
    <name type="scientific">Candidatus Lucifugimonas marina</name>
    <dbReference type="NCBI Taxonomy" id="3038979"/>
    <lineage>
        <taxon>Bacteria</taxon>
        <taxon>Bacillati</taxon>
        <taxon>Chloroflexota</taxon>
        <taxon>Dehalococcoidia</taxon>
        <taxon>SAR202 cluster</taxon>
        <taxon>Candidatus Lucifugimonadales</taxon>
        <taxon>Candidatus Lucifugimonadaceae</taxon>
        <taxon>Candidatus Lucifugimonas</taxon>
    </lineage>
</organism>
<dbReference type="SUPFAM" id="SSF54593">
    <property type="entry name" value="Glyoxalase/Bleomycin resistance protein/Dihydroxybiphenyl dioxygenase"/>
    <property type="match status" value="1"/>
</dbReference>
<evidence type="ECO:0000313" key="3">
    <source>
        <dbReference type="EMBL" id="WFG38523.1"/>
    </source>
</evidence>
<dbReference type="PROSITE" id="PS51819">
    <property type="entry name" value="VOC"/>
    <property type="match status" value="1"/>
</dbReference>
<dbReference type="EMBL" id="CP046147">
    <property type="protein sequence ID" value="WFG38523.1"/>
    <property type="molecule type" value="Genomic_DNA"/>
</dbReference>
<reference evidence="4" key="3">
    <citation type="submission" date="2023-06" db="EMBL/GenBank/DDBJ databases">
        <title>Pangenomics reveal diversification of enzyme families and niche specialization in globally abundant SAR202 bacteria.</title>
        <authorList>
            <person name="Saw J.H.W."/>
        </authorList>
    </citation>
    <scope>NUCLEOTIDE SEQUENCE [LARGE SCALE GENOMIC DNA]</scope>
    <source>
        <strain evidence="4">JH1073</strain>
    </source>
</reference>
<dbReference type="EMBL" id="WMBE01000002">
    <property type="protein sequence ID" value="MDG0867111.1"/>
    <property type="molecule type" value="Genomic_DNA"/>
</dbReference>
<dbReference type="RefSeq" id="WP_342825125.1">
    <property type="nucleotide sequence ID" value="NZ_CP046146.1"/>
</dbReference>
<name>A0AAJ5ZI15_9CHLR</name>
<sequence length="119" mass="13012">MADLYQIILVANNVNRLAKFYRDALGFAITYPESSTDLSKESWVTLDSGSCQIAIHGGGEVRTSGSVILSIKVDDLEFAAFDLKEKGFDVEPIYEVAPGVKSAKLRDPEGNRLSLEQIS</sequence>
<dbReference type="Proteomes" id="UP001219901">
    <property type="component" value="Chromosome"/>
</dbReference>
<gene>
    <name evidence="2" type="ORF">GKO46_08490</name>
    <name evidence="3" type="ORF">GKO48_02495</name>
</gene>
<dbReference type="InterPro" id="IPR029068">
    <property type="entry name" value="Glyas_Bleomycin-R_OHBP_Dase"/>
</dbReference>
<evidence type="ECO:0000313" key="5">
    <source>
        <dbReference type="Proteomes" id="UP001321249"/>
    </source>
</evidence>
<evidence type="ECO:0000313" key="4">
    <source>
        <dbReference type="Proteomes" id="UP001219901"/>
    </source>
</evidence>